<accession>A0A4Q7ZF27</accession>
<comment type="caution">
    <text evidence="2">The sequence shown here is derived from an EMBL/GenBank/DDBJ whole genome shotgun (WGS) entry which is preliminary data.</text>
</comment>
<dbReference type="EMBL" id="SHKY01000001">
    <property type="protein sequence ID" value="RZU49298.1"/>
    <property type="molecule type" value="Genomic_DNA"/>
</dbReference>
<keyword evidence="1" id="KW-0812">Transmembrane</keyword>
<sequence length="120" mass="12721">MTPEAVPPLIRRTDVTARTAREIRQAELEAERRLTVRLRVTAVTLAWLVSVSLALGWGFTATPGSPPGGAFTLAAVLVVLLPFVAAVIATRHGRVWLGGLYVVLTLAMVVPAVIIARAAS</sequence>
<keyword evidence="3" id="KW-1185">Reference proteome</keyword>
<dbReference type="RefSeq" id="WP_130508405.1">
    <property type="nucleotide sequence ID" value="NZ_SHKY01000001.1"/>
</dbReference>
<name>A0A4Q7ZF27_9ACTN</name>
<organism evidence="2 3">
    <name type="scientific">Krasilnikovia cinnamomea</name>
    <dbReference type="NCBI Taxonomy" id="349313"/>
    <lineage>
        <taxon>Bacteria</taxon>
        <taxon>Bacillati</taxon>
        <taxon>Actinomycetota</taxon>
        <taxon>Actinomycetes</taxon>
        <taxon>Micromonosporales</taxon>
        <taxon>Micromonosporaceae</taxon>
        <taxon>Krasilnikovia</taxon>
    </lineage>
</organism>
<evidence type="ECO:0000256" key="1">
    <source>
        <dbReference type="SAM" id="Phobius"/>
    </source>
</evidence>
<proteinExistence type="predicted"/>
<reference evidence="2 3" key="1">
    <citation type="submission" date="2019-02" db="EMBL/GenBank/DDBJ databases">
        <title>Sequencing the genomes of 1000 actinobacteria strains.</title>
        <authorList>
            <person name="Klenk H.-P."/>
        </authorList>
    </citation>
    <scope>NUCLEOTIDE SEQUENCE [LARGE SCALE GENOMIC DNA]</scope>
    <source>
        <strain evidence="2 3">DSM 45162</strain>
    </source>
</reference>
<keyword evidence="1" id="KW-1133">Transmembrane helix</keyword>
<dbReference type="AlphaFoldDB" id="A0A4Q7ZF27"/>
<evidence type="ECO:0000313" key="2">
    <source>
        <dbReference type="EMBL" id="RZU49298.1"/>
    </source>
</evidence>
<evidence type="ECO:0000313" key="3">
    <source>
        <dbReference type="Proteomes" id="UP000292564"/>
    </source>
</evidence>
<protein>
    <submittedName>
        <fullName evidence="2">Uncharacterized protein</fullName>
    </submittedName>
</protein>
<keyword evidence="1" id="KW-0472">Membrane</keyword>
<gene>
    <name evidence="2" type="ORF">EV385_1040</name>
</gene>
<feature type="transmembrane region" description="Helical" evidence="1">
    <location>
        <begin position="96"/>
        <end position="119"/>
    </location>
</feature>
<feature type="transmembrane region" description="Helical" evidence="1">
    <location>
        <begin position="71"/>
        <end position="89"/>
    </location>
</feature>
<dbReference type="Proteomes" id="UP000292564">
    <property type="component" value="Unassembled WGS sequence"/>
</dbReference>
<feature type="transmembrane region" description="Helical" evidence="1">
    <location>
        <begin position="40"/>
        <end position="59"/>
    </location>
</feature>